<protein>
    <submittedName>
        <fullName evidence="1">Uncharacterized protein</fullName>
    </submittedName>
</protein>
<dbReference type="GeneID" id="56588883"/>
<dbReference type="OrthoDB" id="9157563at2"/>
<proteinExistence type="predicted"/>
<dbReference type="STRING" id="123899.SAMEA3906487_03887"/>
<name>A0A157STW0_9BORD</name>
<dbReference type="PATRIC" id="fig|123899.6.peg.3886"/>
<dbReference type="KEGG" id="btrm:SAMEA390648703887"/>
<dbReference type="EMBL" id="LT546645">
    <property type="protein sequence ID" value="SAI73879.1"/>
    <property type="molecule type" value="Genomic_DNA"/>
</dbReference>
<gene>
    <name evidence="1" type="ORF">SAMEA3906487_03887</name>
</gene>
<organism evidence="1 2">
    <name type="scientific">Bordetella trematum</name>
    <dbReference type="NCBI Taxonomy" id="123899"/>
    <lineage>
        <taxon>Bacteria</taxon>
        <taxon>Pseudomonadati</taxon>
        <taxon>Pseudomonadota</taxon>
        <taxon>Betaproteobacteria</taxon>
        <taxon>Burkholderiales</taxon>
        <taxon>Alcaligenaceae</taxon>
        <taxon>Bordetella</taxon>
    </lineage>
</organism>
<keyword evidence="2" id="KW-1185">Reference proteome</keyword>
<accession>A0A157STW0</accession>
<evidence type="ECO:0000313" key="2">
    <source>
        <dbReference type="Proteomes" id="UP000076825"/>
    </source>
</evidence>
<reference evidence="1 2" key="1">
    <citation type="submission" date="2016-04" db="EMBL/GenBank/DDBJ databases">
        <authorList>
            <consortium name="Pathogen Informatics"/>
        </authorList>
    </citation>
    <scope>NUCLEOTIDE SEQUENCE [LARGE SCALE GENOMIC DNA]</scope>
    <source>
        <strain evidence="1 2">H044680328</strain>
    </source>
</reference>
<dbReference type="RefSeq" id="WP_063492424.1">
    <property type="nucleotide sequence ID" value="NZ_CP016340.1"/>
</dbReference>
<evidence type="ECO:0000313" key="1">
    <source>
        <dbReference type="EMBL" id="SAI73879.1"/>
    </source>
</evidence>
<dbReference type="Proteomes" id="UP000076825">
    <property type="component" value="Chromosome 1"/>
</dbReference>
<dbReference type="AlphaFoldDB" id="A0A157STW0"/>
<sequence length="188" mass="21145">MIFETMLAAIGSGVVSGGAVGVIAKKWMDYSFSVRLAEIEAKNQILAHEHQVRFTRYDEKVTEVIEGAYAIVCEYLDAITEALSKAAASGGQGELEPPEAVSRRFATFMQRQSIYLPEDVAQKLVSVRAELRDAYAQQLTRLRNGSELSGSVLDRVYRNAEFQRQAEDILWDLQELARQHLRRFTVSD</sequence>